<organism evidence="2 3">
    <name type="scientific">Halobacillus salinarum</name>
    <dbReference type="NCBI Taxonomy" id="2932257"/>
    <lineage>
        <taxon>Bacteria</taxon>
        <taxon>Bacillati</taxon>
        <taxon>Bacillota</taxon>
        <taxon>Bacilli</taxon>
        <taxon>Bacillales</taxon>
        <taxon>Bacillaceae</taxon>
        <taxon>Halobacillus</taxon>
    </lineage>
</organism>
<evidence type="ECO:0000313" key="3">
    <source>
        <dbReference type="Proteomes" id="UP000831787"/>
    </source>
</evidence>
<protein>
    <submittedName>
        <fullName evidence="2">Holin</fullName>
    </submittedName>
</protein>
<keyword evidence="1" id="KW-1133">Transmembrane helix</keyword>
<proteinExistence type="predicted"/>
<evidence type="ECO:0000256" key="1">
    <source>
        <dbReference type="SAM" id="Phobius"/>
    </source>
</evidence>
<dbReference type="InterPro" id="IPR009708">
    <property type="entry name" value="Phage_A118_holin/antiholin"/>
</dbReference>
<sequence>MKDVILFATVLAPIITALVEVGKRTITFPKNYVPLFSLVIGLVVGAAATPFTDFGLILRLWAGGLAGLSATGLFELALNKREGITKEDL</sequence>
<keyword evidence="1" id="KW-0472">Membrane</keyword>
<keyword evidence="3" id="KW-1185">Reference proteome</keyword>
<dbReference type="Pfam" id="PF06946">
    <property type="entry name" value="Phage_holin_5_1"/>
    <property type="match status" value="1"/>
</dbReference>
<evidence type="ECO:0000313" key="2">
    <source>
        <dbReference type="EMBL" id="UOQ43345.1"/>
    </source>
</evidence>
<keyword evidence="1" id="KW-0812">Transmembrane</keyword>
<dbReference type="RefSeq" id="WP_244708704.1">
    <property type="nucleotide sequence ID" value="NZ_CP095073.1"/>
</dbReference>
<feature type="transmembrane region" description="Helical" evidence="1">
    <location>
        <begin position="33"/>
        <end position="51"/>
    </location>
</feature>
<name>A0ABY4EFU6_9BACI</name>
<feature type="transmembrane region" description="Helical" evidence="1">
    <location>
        <begin position="58"/>
        <end position="78"/>
    </location>
</feature>
<gene>
    <name evidence="2" type="ORF">MUN89_15650</name>
</gene>
<accession>A0ABY4EFU6</accession>
<reference evidence="2 3" key="1">
    <citation type="submission" date="2022-04" db="EMBL/GenBank/DDBJ databases">
        <title>Halobacillus sp. isolated from saltern.</title>
        <authorList>
            <person name="Won M."/>
            <person name="Lee C.-M."/>
            <person name="Woen H.-Y."/>
            <person name="Kwon S.-W."/>
        </authorList>
    </citation>
    <scope>NUCLEOTIDE SEQUENCE [LARGE SCALE GENOMIC DNA]</scope>
    <source>
        <strain evidence="2 3">SSBR10-3</strain>
    </source>
</reference>
<dbReference type="Proteomes" id="UP000831787">
    <property type="component" value="Chromosome"/>
</dbReference>
<dbReference type="EMBL" id="CP095073">
    <property type="protein sequence ID" value="UOQ43345.1"/>
    <property type="molecule type" value="Genomic_DNA"/>
</dbReference>